<dbReference type="PIRSF" id="PIRSF018266">
    <property type="entry name" value="FecR"/>
    <property type="match status" value="1"/>
</dbReference>
<evidence type="ECO:0000313" key="5">
    <source>
        <dbReference type="Proteomes" id="UP000183200"/>
    </source>
</evidence>
<feature type="domain" description="FecR protein" evidence="2">
    <location>
        <begin position="114"/>
        <end position="208"/>
    </location>
</feature>
<dbReference type="PANTHER" id="PTHR30273:SF2">
    <property type="entry name" value="PROTEIN FECR"/>
    <property type="match status" value="1"/>
</dbReference>
<feature type="domain" description="Protein FecR C-terminal" evidence="3">
    <location>
        <begin position="252"/>
        <end position="319"/>
    </location>
</feature>
<protein>
    <submittedName>
        <fullName evidence="4">Ferric-dicitrate binding protein FerR, regulates iron transport through sigma-19</fullName>
    </submittedName>
</protein>
<evidence type="ECO:0000256" key="1">
    <source>
        <dbReference type="SAM" id="Phobius"/>
    </source>
</evidence>
<dbReference type="EMBL" id="FNGY01000003">
    <property type="protein sequence ID" value="SDM32471.1"/>
    <property type="molecule type" value="Genomic_DNA"/>
</dbReference>
<dbReference type="Gene3D" id="2.60.120.1440">
    <property type="match status" value="1"/>
</dbReference>
<dbReference type="Proteomes" id="UP000183200">
    <property type="component" value="Unassembled WGS sequence"/>
</dbReference>
<evidence type="ECO:0000313" key="4">
    <source>
        <dbReference type="EMBL" id="SDM32471.1"/>
    </source>
</evidence>
<reference evidence="5" key="1">
    <citation type="submission" date="2016-10" db="EMBL/GenBank/DDBJ databases">
        <authorList>
            <person name="Varghese N."/>
            <person name="Submissions S."/>
        </authorList>
    </citation>
    <scope>NUCLEOTIDE SEQUENCE [LARGE SCALE GENOMIC DNA]</scope>
    <source>
        <strain evidence="5">DSM 19110</strain>
    </source>
</reference>
<dbReference type="Pfam" id="PF04773">
    <property type="entry name" value="FecR"/>
    <property type="match status" value="1"/>
</dbReference>
<gene>
    <name evidence="4" type="ORF">SAMN05421820_103527</name>
</gene>
<organism evidence="4 5">
    <name type="scientific">Pedobacter steynii</name>
    <dbReference type="NCBI Taxonomy" id="430522"/>
    <lineage>
        <taxon>Bacteria</taxon>
        <taxon>Pseudomonadati</taxon>
        <taxon>Bacteroidota</taxon>
        <taxon>Sphingobacteriia</taxon>
        <taxon>Sphingobacteriales</taxon>
        <taxon>Sphingobacteriaceae</taxon>
        <taxon>Pedobacter</taxon>
    </lineage>
</organism>
<evidence type="ECO:0000259" key="2">
    <source>
        <dbReference type="Pfam" id="PF04773"/>
    </source>
</evidence>
<proteinExistence type="predicted"/>
<dbReference type="GO" id="GO:0016989">
    <property type="term" value="F:sigma factor antagonist activity"/>
    <property type="evidence" value="ECO:0007669"/>
    <property type="project" value="TreeGrafter"/>
</dbReference>
<dbReference type="InterPro" id="IPR012373">
    <property type="entry name" value="Ferrdict_sens_TM"/>
</dbReference>
<keyword evidence="1" id="KW-1133">Transmembrane helix</keyword>
<keyword evidence="1" id="KW-0812">Transmembrane</keyword>
<dbReference type="PANTHER" id="PTHR30273">
    <property type="entry name" value="PERIPLASMIC SIGNAL SENSOR AND SIGMA FACTOR ACTIVATOR FECR-RELATED"/>
    <property type="match status" value="1"/>
</dbReference>
<dbReference type="InterPro" id="IPR032508">
    <property type="entry name" value="FecR_C"/>
</dbReference>
<evidence type="ECO:0000259" key="3">
    <source>
        <dbReference type="Pfam" id="PF16344"/>
    </source>
</evidence>
<dbReference type="Gene3D" id="3.55.50.30">
    <property type="match status" value="1"/>
</dbReference>
<dbReference type="AlphaFoldDB" id="A0A1G9SAR6"/>
<feature type="transmembrane region" description="Helical" evidence="1">
    <location>
        <begin position="74"/>
        <end position="96"/>
    </location>
</feature>
<keyword evidence="5" id="KW-1185">Reference proteome</keyword>
<keyword evidence="1" id="KW-0472">Membrane</keyword>
<sequence length="321" mass="36122">MSIRITQELLEQYHLGLCSAAEKAAVEEWLGTASIQTDFPEDIDLRLMEDQEWNSLSHRLNLNKKPRLLIFKPWMKVAAAACFAVLIGTGVLLYALQNARPQTDQVVAALKFHELKTGKGEKLNHTLPDGTVVHLNAQSSLKYPEHFSDSSRVLDFSGEGFFVVAKDANRPFIIHTAQTSTRVLGTSFNLKAYPGEEETAIVVTEGKVSFSDRARKQSILVNPDQCGTYIPGKSLLNTNVYAAKYAAWKEGKLVFDNEKLSAVALKMERWFNVKIFIERTGLKEDRFSGKFDQPTVSGVMHSLSVAIQFKYKKEKNMIRIY</sequence>
<accession>A0A1G9SAR6</accession>
<dbReference type="Pfam" id="PF16344">
    <property type="entry name" value="FecR_C"/>
    <property type="match status" value="1"/>
</dbReference>
<dbReference type="OrthoDB" id="1099916at2"/>
<dbReference type="InterPro" id="IPR006860">
    <property type="entry name" value="FecR"/>
</dbReference>
<name>A0A1G9SAR6_9SPHI</name>
<dbReference type="RefSeq" id="WP_074606330.1">
    <property type="nucleotide sequence ID" value="NZ_FNGY01000003.1"/>
</dbReference>